<sequence length="102" mass="11364">MISVECPFKIRNFLLDTVAAEAGRGVEVDVAFRGEPAFYHCGHRQQNPQVKMAEDMVGRRAMSCGIRDLGLAPCLNSRKMCQVLNIITVTGIKEHDTWLATE</sequence>
<dbReference type="EMBL" id="CP144747">
    <property type="protein sequence ID" value="WVZ61785.1"/>
    <property type="molecule type" value="Genomic_DNA"/>
</dbReference>
<evidence type="ECO:0000313" key="2">
    <source>
        <dbReference type="Proteomes" id="UP001341281"/>
    </source>
</evidence>
<accession>A0AAQ3SVU1</accession>
<protein>
    <submittedName>
        <fullName evidence="1">Uncharacterized protein</fullName>
    </submittedName>
</protein>
<gene>
    <name evidence="1" type="ORF">U9M48_011602</name>
</gene>
<organism evidence="1 2">
    <name type="scientific">Paspalum notatum var. saurae</name>
    <dbReference type="NCBI Taxonomy" id="547442"/>
    <lineage>
        <taxon>Eukaryota</taxon>
        <taxon>Viridiplantae</taxon>
        <taxon>Streptophyta</taxon>
        <taxon>Embryophyta</taxon>
        <taxon>Tracheophyta</taxon>
        <taxon>Spermatophyta</taxon>
        <taxon>Magnoliopsida</taxon>
        <taxon>Liliopsida</taxon>
        <taxon>Poales</taxon>
        <taxon>Poaceae</taxon>
        <taxon>PACMAD clade</taxon>
        <taxon>Panicoideae</taxon>
        <taxon>Andropogonodae</taxon>
        <taxon>Paspaleae</taxon>
        <taxon>Paspalinae</taxon>
        <taxon>Paspalum</taxon>
    </lineage>
</organism>
<keyword evidence="2" id="KW-1185">Reference proteome</keyword>
<dbReference type="PANTHER" id="PTHR47693">
    <property type="entry name" value="BZIP TRANSCRIPTION FACTOR RISBZ3-RELATED"/>
    <property type="match status" value="1"/>
</dbReference>
<evidence type="ECO:0000313" key="1">
    <source>
        <dbReference type="EMBL" id="WVZ61785.1"/>
    </source>
</evidence>
<dbReference type="GO" id="GO:0003700">
    <property type="term" value="F:DNA-binding transcription factor activity"/>
    <property type="evidence" value="ECO:0007669"/>
    <property type="project" value="InterPro"/>
</dbReference>
<name>A0AAQ3SVU1_PASNO</name>
<proteinExistence type="predicted"/>
<dbReference type="AlphaFoldDB" id="A0AAQ3SVU1"/>
<reference evidence="1 2" key="1">
    <citation type="submission" date="2024-02" db="EMBL/GenBank/DDBJ databases">
        <title>High-quality chromosome-scale genome assembly of Pensacola bahiagrass (Paspalum notatum Flugge var. saurae).</title>
        <authorList>
            <person name="Vega J.M."/>
            <person name="Podio M."/>
            <person name="Orjuela J."/>
            <person name="Siena L.A."/>
            <person name="Pessino S.C."/>
            <person name="Combes M.C."/>
            <person name="Mariac C."/>
            <person name="Albertini E."/>
            <person name="Pupilli F."/>
            <person name="Ortiz J.P.A."/>
            <person name="Leblanc O."/>
        </authorList>
    </citation>
    <scope>NUCLEOTIDE SEQUENCE [LARGE SCALE GENOMIC DNA]</scope>
    <source>
        <strain evidence="1">R1</strain>
        <tissue evidence="1">Leaf</tissue>
    </source>
</reference>
<dbReference type="Proteomes" id="UP001341281">
    <property type="component" value="Chromosome 03"/>
</dbReference>
<dbReference type="InterPro" id="IPR044168">
    <property type="entry name" value="RISBZ3/4/5"/>
</dbReference>
<dbReference type="PANTHER" id="PTHR47693:SF2">
    <property type="entry name" value="BZIP TRANSCRIPTION FACTOR RISBZ5"/>
    <property type="match status" value="1"/>
</dbReference>